<dbReference type="InterPro" id="IPR036390">
    <property type="entry name" value="WH_DNA-bd_sf"/>
</dbReference>
<evidence type="ECO:0000313" key="5">
    <source>
        <dbReference type="Proteomes" id="UP000243140"/>
    </source>
</evidence>
<evidence type="ECO:0000259" key="3">
    <source>
        <dbReference type="PROSITE" id="PS51459"/>
    </source>
</evidence>
<keyword evidence="5" id="KW-1185">Reference proteome</keyword>
<reference evidence="4 5" key="1">
    <citation type="submission" date="2017-02" db="EMBL/GenBank/DDBJ databases">
        <title>The new phylogeny of genus Mycobacterium.</title>
        <authorList>
            <person name="Tortoli E."/>
            <person name="Trovato A."/>
            <person name="Cirillo D.M."/>
        </authorList>
    </citation>
    <scope>NUCLEOTIDE SEQUENCE [LARGE SCALE GENOMIC DNA]</scope>
    <source>
        <strain evidence="4 5">IP1130001</strain>
    </source>
</reference>
<dbReference type="SUPFAM" id="SSF46785">
    <property type="entry name" value="Winged helix' DNA-binding domain"/>
    <property type="match status" value="1"/>
</dbReference>
<dbReference type="Proteomes" id="UP000243140">
    <property type="component" value="Unassembled WGS sequence"/>
</dbReference>
<dbReference type="InterPro" id="IPR026287">
    <property type="entry name" value="SoFic-like"/>
</dbReference>
<dbReference type="PANTHER" id="PTHR13504">
    <property type="entry name" value="FIDO DOMAIN-CONTAINING PROTEIN DDB_G0283145"/>
    <property type="match status" value="1"/>
</dbReference>
<dbReference type="Gene3D" id="1.10.3290.10">
    <property type="entry name" value="Fido-like domain"/>
    <property type="match status" value="1"/>
</dbReference>
<name>A0ABX3SU40_MYCMA</name>
<evidence type="ECO:0000313" key="4">
    <source>
        <dbReference type="EMBL" id="ORA83958.1"/>
    </source>
</evidence>
<dbReference type="InterPro" id="IPR048770">
    <property type="entry name" value="SoFic-like_C"/>
</dbReference>
<feature type="transmembrane region" description="Helical" evidence="2">
    <location>
        <begin position="207"/>
        <end position="231"/>
    </location>
</feature>
<dbReference type="SUPFAM" id="SSF140931">
    <property type="entry name" value="Fic-like"/>
    <property type="match status" value="1"/>
</dbReference>
<dbReference type="RefSeq" id="WP_230981535.1">
    <property type="nucleotide sequence ID" value="NZ_CP060015.1"/>
</dbReference>
<dbReference type="InterPro" id="IPR040198">
    <property type="entry name" value="Fido_containing"/>
</dbReference>
<evidence type="ECO:0000256" key="1">
    <source>
        <dbReference type="SAM" id="MobiDB-lite"/>
    </source>
</evidence>
<dbReference type="Pfam" id="PF02661">
    <property type="entry name" value="Fic"/>
    <property type="match status" value="1"/>
</dbReference>
<sequence>MSAWDPERPYNDLPAPPSADDLETRRVLKAAIGANAALAQLDQAVASIPNPTVLINAIPILEAQASSEIENIVTTTDELFRHLEDEAGADPATRETLRYRTALRVGFDRTLERGLTTATASAICSIIKGREMKVRALPGTRIGRPGTNEVIYSPPEGRDVINEKLSEWERFIHADDGLDPLVRMAAAHYQFEAIHPFSDGNGRTGRILNVLMLMYAGLLGLPVLYLSRYIIDSKNDYYRLLLAVTAESAWEEWVLYVLAGIEVTSRYTLRKIAAIRRLQDDFNQRARAASRGGADAEFQSVLFEQPYCRIATVMERCDVSRPTATSWLTALTEAGLLQTVKIGRDRLFINREFLQLLARHEPLGELDTGGKELSTS</sequence>
<dbReference type="PROSITE" id="PS51459">
    <property type="entry name" value="FIDO"/>
    <property type="match status" value="1"/>
</dbReference>
<keyword evidence="2" id="KW-0812">Transmembrane</keyword>
<evidence type="ECO:0000256" key="2">
    <source>
        <dbReference type="SAM" id="Phobius"/>
    </source>
</evidence>
<dbReference type="Pfam" id="PF13784">
    <property type="entry name" value="Fic_N"/>
    <property type="match status" value="1"/>
</dbReference>
<dbReference type="PANTHER" id="PTHR13504:SF35">
    <property type="entry name" value="PROTEIN ADENYLYLTRANSFERASE SOFIC"/>
    <property type="match status" value="1"/>
</dbReference>
<feature type="domain" description="Fido" evidence="3">
    <location>
        <begin position="115"/>
        <end position="259"/>
    </location>
</feature>
<gene>
    <name evidence="4" type="ORF">BST29_08200</name>
</gene>
<dbReference type="InterPro" id="IPR003812">
    <property type="entry name" value="Fido"/>
</dbReference>
<dbReference type="InterPro" id="IPR036597">
    <property type="entry name" value="Fido-like_dom_sf"/>
</dbReference>
<keyword evidence="2" id="KW-0472">Membrane</keyword>
<dbReference type="EMBL" id="MVHV01000006">
    <property type="protein sequence ID" value="ORA83958.1"/>
    <property type="molecule type" value="Genomic_DNA"/>
</dbReference>
<comment type="caution">
    <text evidence="4">The sequence shown here is derived from an EMBL/GenBank/DDBJ whole genome shotgun (WGS) entry which is preliminary data.</text>
</comment>
<dbReference type="PIRSF" id="PIRSF038925">
    <property type="entry name" value="AMP-prot_trans"/>
    <property type="match status" value="1"/>
</dbReference>
<accession>A0ABX3SU40</accession>
<proteinExistence type="predicted"/>
<organism evidence="4 5">
    <name type="scientific">Mycobacterium malmoense</name>
    <dbReference type="NCBI Taxonomy" id="1780"/>
    <lineage>
        <taxon>Bacteria</taxon>
        <taxon>Bacillati</taxon>
        <taxon>Actinomycetota</taxon>
        <taxon>Actinomycetes</taxon>
        <taxon>Mycobacteriales</taxon>
        <taxon>Mycobacteriaceae</taxon>
        <taxon>Mycobacterium</taxon>
    </lineage>
</organism>
<feature type="region of interest" description="Disordered" evidence="1">
    <location>
        <begin position="1"/>
        <end position="21"/>
    </location>
</feature>
<dbReference type="Pfam" id="PF21248">
    <property type="entry name" value="SoFic-like_C"/>
    <property type="match status" value="1"/>
</dbReference>
<feature type="compositionally biased region" description="Basic and acidic residues" evidence="1">
    <location>
        <begin position="1"/>
        <end position="10"/>
    </location>
</feature>
<protein>
    <submittedName>
        <fullName evidence="4">Addiction module protein</fullName>
    </submittedName>
</protein>
<dbReference type="InterPro" id="IPR025758">
    <property type="entry name" value="Fic/DOC_N"/>
</dbReference>
<keyword evidence="2" id="KW-1133">Transmembrane helix</keyword>